<dbReference type="RefSeq" id="XP_022584919.1">
    <property type="nucleotide sequence ID" value="XM_022722174.1"/>
</dbReference>
<feature type="region of interest" description="Disordered" evidence="1">
    <location>
        <begin position="1"/>
        <end position="57"/>
    </location>
</feature>
<accession>A0A1L9ST83</accession>
<dbReference type="Proteomes" id="UP000184188">
    <property type="component" value="Unassembled WGS sequence"/>
</dbReference>
<dbReference type="VEuPathDB" id="FungiDB:ASPZODRAFT_129031"/>
<evidence type="ECO:0000313" key="2">
    <source>
        <dbReference type="EMBL" id="OJJ50409.1"/>
    </source>
</evidence>
<organism evidence="2 3">
    <name type="scientific">Penicilliopsis zonata CBS 506.65</name>
    <dbReference type="NCBI Taxonomy" id="1073090"/>
    <lineage>
        <taxon>Eukaryota</taxon>
        <taxon>Fungi</taxon>
        <taxon>Dikarya</taxon>
        <taxon>Ascomycota</taxon>
        <taxon>Pezizomycotina</taxon>
        <taxon>Eurotiomycetes</taxon>
        <taxon>Eurotiomycetidae</taxon>
        <taxon>Eurotiales</taxon>
        <taxon>Aspergillaceae</taxon>
        <taxon>Penicilliopsis</taxon>
    </lineage>
</organism>
<feature type="compositionally biased region" description="Basic and acidic residues" evidence="1">
    <location>
        <begin position="33"/>
        <end position="57"/>
    </location>
</feature>
<gene>
    <name evidence="2" type="ORF">ASPZODRAFT_129031</name>
</gene>
<dbReference type="AlphaFoldDB" id="A0A1L9ST83"/>
<evidence type="ECO:0000256" key="1">
    <source>
        <dbReference type="SAM" id="MobiDB-lite"/>
    </source>
</evidence>
<dbReference type="GeneID" id="34608639"/>
<proteinExistence type="predicted"/>
<sequence>MKAASSDLGDMSWKQENLDNANTASPRLTEPGKSNKSEGDVETAKLKGTVDERRRAR</sequence>
<protein>
    <submittedName>
        <fullName evidence="2">Uncharacterized protein</fullName>
    </submittedName>
</protein>
<dbReference type="OrthoDB" id="4590707at2759"/>
<keyword evidence="3" id="KW-1185">Reference proteome</keyword>
<dbReference type="EMBL" id="KV878337">
    <property type="protein sequence ID" value="OJJ50409.1"/>
    <property type="molecule type" value="Genomic_DNA"/>
</dbReference>
<evidence type="ECO:0000313" key="3">
    <source>
        <dbReference type="Proteomes" id="UP000184188"/>
    </source>
</evidence>
<name>A0A1L9ST83_9EURO</name>
<reference evidence="3" key="1">
    <citation type="journal article" date="2017" name="Genome Biol.">
        <title>Comparative genomics reveals high biological diversity and specific adaptations in the industrially and medically important fungal genus Aspergillus.</title>
        <authorList>
            <person name="de Vries R.P."/>
            <person name="Riley R."/>
            <person name="Wiebenga A."/>
            <person name="Aguilar-Osorio G."/>
            <person name="Amillis S."/>
            <person name="Uchima C.A."/>
            <person name="Anderluh G."/>
            <person name="Asadollahi M."/>
            <person name="Askin M."/>
            <person name="Barry K."/>
            <person name="Battaglia E."/>
            <person name="Bayram O."/>
            <person name="Benocci T."/>
            <person name="Braus-Stromeyer S.A."/>
            <person name="Caldana C."/>
            <person name="Canovas D."/>
            <person name="Cerqueira G.C."/>
            <person name="Chen F."/>
            <person name="Chen W."/>
            <person name="Choi C."/>
            <person name="Clum A."/>
            <person name="Dos Santos R.A."/>
            <person name="Damasio A.R."/>
            <person name="Diallinas G."/>
            <person name="Emri T."/>
            <person name="Fekete E."/>
            <person name="Flipphi M."/>
            <person name="Freyberg S."/>
            <person name="Gallo A."/>
            <person name="Gournas C."/>
            <person name="Habgood R."/>
            <person name="Hainaut M."/>
            <person name="Harispe M.L."/>
            <person name="Henrissat B."/>
            <person name="Hilden K.S."/>
            <person name="Hope R."/>
            <person name="Hossain A."/>
            <person name="Karabika E."/>
            <person name="Karaffa L."/>
            <person name="Karanyi Z."/>
            <person name="Krasevec N."/>
            <person name="Kuo A."/>
            <person name="Kusch H."/>
            <person name="LaButti K."/>
            <person name="Lagendijk E.L."/>
            <person name="Lapidus A."/>
            <person name="Levasseur A."/>
            <person name="Lindquist E."/>
            <person name="Lipzen A."/>
            <person name="Logrieco A.F."/>
            <person name="MacCabe A."/>
            <person name="Maekelae M.R."/>
            <person name="Malavazi I."/>
            <person name="Melin P."/>
            <person name="Meyer V."/>
            <person name="Mielnichuk N."/>
            <person name="Miskei M."/>
            <person name="Molnar A.P."/>
            <person name="Mule G."/>
            <person name="Ngan C.Y."/>
            <person name="Orejas M."/>
            <person name="Orosz E."/>
            <person name="Ouedraogo J.P."/>
            <person name="Overkamp K.M."/>
            <person name="Park H.-S."/>
            <person name="Perrone G."/>
            <person name="Piumi F."/>
            <person name="Punt P.J."/>
            <person name="Ram A.F."/>
            <person name="Ramon A."/>
            <person name="Rauscher S."/>
            <person name="Record E."/>
            <person name="Riano-Pachon D.M."/>
            <person name="Robert V."/>
            <person name="Roehrig J."/>
            <person name="Ruller R."/>
            <person name="Salamov A."/>
            <person name="Salih N.S."/>
            <person name="Samson R.A."/>
            <person name="Sandor E."/>
            <person name="Sanguinetti M."/>
            <person name="Schuetze T."/>
            <person name="Sepcic K."/>
            <person name="Shelest E."/>
            <person name="Sherlock G."/>
            <person name="Sophianopoulou V."/>
            <person name="Squina F.M."/>
            <person name="Sun H."/>
            <person name="Susca A."/>
            <person name="Todd R.B."/>
            <person name="Tsang A."/>
            <person name="Unkles S.E."/>
            <person name="van de Wiele N."/>
            <person name="van Rossen-Uffink D."/>
            <person name="Oliveira J.V."/>
            <person name="Vesth T.C."/>
            <person name="Visser J."/>
            <person name="Yu J.-H."/>
            <person name="Zhou M."/>
            <person name="Andersen M.R."/>
            <person name="Archer D.B."/>
            <person name="Baker S.E."/>
            <person name="Benoit I."/>
            <person name="Brakhage A.A."/>
            <person name="Braus G.H."/>
            <person name="Fischer R."/>
            <person name="Frisvad J.C."/>
            <person name="Goldman G.H."/>
            <person name="Houbraken J."/>
            <person name="Oakley B."/>
            <person name="Pocsi I."/>
            <person name="Scazzocchio C."/>
            <person name="Seiboth B."/>
            <person name="vanKuyk P.A."/>
            <person name="Wortman J."/>
            <person name="Dyer P.S."/>
            <person name="Grigoriev I.V."/>
        </authorList>
    </citation>
    <scope>NUCLEOTIDE SEQUENCE [LARGE SCALE GENOMIC DNA]</scope>
    <source>
        <strain evidence="3">CBS 506.65</strain>
    </source>
</reference>
<feature type="compositionally biased region" description="Polar residues" evidence="1">
    <location>
        <begin position="14"/>
        <end position="26"/>
    </location>
</feature>